<proteinExistence type="predicted"/>
<name>A0AC34Q6I3_9BILA</name>
<sequence>MPAKATKKLPVYVFIHGGGYNYGFSEIFHNPTMASIFIPNNIILVTFNYRLTHFGFFAWPDKHFPKNLGLWDQNAALRFVKENIEAFGGNPDDITIGGHSAGAASVHAHTISPHSRHLFHKAIEMAGNLASVWSIGDETYHFSEILAKELGCDKCDGEKTKKCLQKLAVEDFWAAKQKLGFVATKPTMNNIYWKPVWDEDFFDGKTMEELTAESPPKPILYGLDAGEAVVFTLNTGNPIASFITDVGFIVPLVNEYRSKLKHGFESQFLYIFNFTREKDQPILGMKPPHGSELLFLNGINAYTHDQIKEFKADELRVQRTIGQSLVNFIKTGNPSIPGIQVPELTTRSISFFEIGKKSKVQENFYEPIVQFWENASEKYEFDVITGKPYHSNHFRDEV</sequence>
<reference evidence="2" key="1">
    <citation type="submission" date="2022-11" db="UniProtKB">
        <authorList>
            <consortium name="WormBaseParasite"/>
        </authorList>
    </citation>
    <scope>IDENTIFICATION</scope>
</reference>
<organism evidence="1 2">
    <name type="scientific">Panagrolaimus sp. JU765</name>
    <dbReference type="NCBI Taxonomy" id="591449"/>
    <lineage>
        <taxon>Eukaryota</taxon>
        <taxon>Metazoa</taxon>
        <taxon>Ecdysozoa</taxon>
        <taxon>Nematoda</taxon>
        <taxon>Chromadorea</taxon>
        <taxon>Rhabditida</taxon>
        <taxon>Tylenchina</taxon>
        <taxon>Panagrolaimomorpha</taxon>
        <taxon>Panagrolaimoidea</taxon>
        <taxon>Panagrolaimidae</taxon>
        <taxon>Panagrolaimus</taxon>
    </lineage>
</organism>
<evidence type="ECO:0000313" key="1">
    <source>
        <dbReference type="Proteomes" id="UP000887576"/>
    </source>
</evidence>
<accession>A0AC34Q6I3</accession>
<dbReference type="WBParaSite" id="JU765_v2.g1332.t1">
    <property type="protein sequence ID" value="JU765_v2.g1332.t1"/>
    <property type="gene ID" value="JU765_v2.g1332"/>
</dbReference>
<evidence type="ECO:0000313" key="2">
    <source>
        <dbReference type="WBParaSite" id="JU765_v2.g1332.t1"/>
    </source>
</evidence>
<dbReference type="Proteomes" id="UP000887576">
    <property type="component" value="Unplaced"/>
</dbReference>
<protein>
    <submittedName>
        <fullName evidence="2">Carboxylic ester hydrolase</fullName>
    </submittedName>
</protein>